<name>A0A7W6DNF1_9SPHN</name>
<feature type="domain" description="Rieske" evidence="8">
    <location>
        <begin position="31"/>
        <end position="141"/>
    </location>
</feature>
<keyword evidence="3" id="KW-0479">Metal-binding</keyword>
<dbReference type="PROSITE" id="PS00570">
    <property type="entry name" value="RING_HYDROXYL_ALPHA"/>
    <property type="match status" value="1"/>
</dbReference>
<dbReference type="GO" id="GO:0051537">
    <property type="term" value="F:2 iron, 2 sulfur cluster binding"/>
    <property type="evidence" value="ECO:0007669"/>
    <property type="project" value="UniProtKB-KW"/>
</dbReference>
<dbReference type="InterPro" id="IPR036922">
    <property type="entry name" value="Rieske_2Fe-2S_sf"/>
</dbReference>
<keyword evidence="9" id="KW-0223">Dioxygenase</keyword>
<protein>
    <submittedName>
        <fullName evidence="9">Phenylpropionate dioxygenase-like ring-hydroxylating dioxygenase large terminal subunit</fullName>
    </submittedName>
</protein>
<evidence type="ECO:0000256" key="5">
    <source>
        <dbReference type="ARBA" id="ARBA00023004"/>
    </source>
</evidence>
<evidence type="ECO:0000256" key="1">
    <source>
        <dbReference type="ARBA" id="ARBA00001962"/>
    </source>
</evidence>
<evidence type="ECO:0000256" key="3">
    <source>
        <dbReference type="ARBA" id="ARBA00022723"/>
    </source>
</evidence>
<dbReference type="CDD" id="cd03469">
    <property type="entry name" value="Rieske_RO_Alpha_N"/>
    <property type="match status" value="1"/>
</dbReference>
<reference evidence="9 10" key="1">
    <citation type="submission" date="2020-08" db="EMBL/GenBank/DDBJ databases">
        <title>Genomic Encyclopedia of Type Strains, Phase IV (KMG-IV): sequencing the most valuable type-strain genomes for metagenomic binning, comparative biology and taxonomic classification.</title>
        <authorList>
            <person name="Goeker M."/>
        </authorList>
    </citation>
    <scope>NUCLEOTIDE SEQUENCE [LARGE SCALE GENOMIC DNA]</scope>
    <source>
        <strain evidence="9 10">DSM 29348</strain>
    </source>
</reference>
<dbReference type="EMBL" id="JACIEB010000004">
    <property type="protein sequence ID" value="MBB3982214.1"/>
    <property type="molecule type" value="Genomic_DNA"/>
</dbReference>
<dbReference type="InterPro" id="IPR015879">
    <property type="entry name" value="Ring_hydroxy_dOase_asu_C_dom"/>
</dbReference>
<evidence type="ECO:0000256" key="7">
    <source>
        <dbReference type="ARBA" id="ARBA00023027"/>
    </source>
</evidence>
<dbReference type="GO" id="GO:0051213">
    <property type="term" value="F:dioxygenase activity"/>
    <property type="evidence" value="ECO:0007669"/>
    <property type="project" value="UniProtKB-KW"/>
</dbReference>
<dbReference type="InterPro" id="IPR017941">
    <property type="entry name" value="Rieske_2Fe-2S"/>
</dbReference>
<dbReference type="SUPFAM" id="SSF55961">
    <property type="entry name" value="Bet v1-like"/>
    <property type="match status" value="1"/>
</dbReference>
<keyword evidence="6" id="KW-0411">Iron-sulfur</keyword>
<organism evidence="9 10">
    <name type="scientific">Sphingobium fontiphilum</name>
    <dbReference type="NCBI Taxonomy" id="944425"/>
    <lineage>
        <taxon>Bacteria</taxon>
        <taxon>Pseudomonadati</taxon>
        <taxon>Pseudomonadota</taxon>
        <taxon>Alphaproteobacteria</taxon>
        <taxon>Sphingomonadales</taxon>
        <taxon>Sphingomonadaceae</taxon>
        <taxon>Sphingobium</taxon>
    </lineage>
</organism>
<dbReference type="AlphaFoldDB" id="A0A7W6DNF1"/>
<dbReference type="PANTHER" id="PTHR43756">
    <property type="entry name" value="CHOLINE MONOOXYGENASE, CHLOROPLASTIC"/>
    <property type="match status" value="1"/>
</dbReference>
<dbReference type="PRINTS" id="PR00090">
    <property type="entry name" value="RNGDIOXGNASE"/>
</dbReference>
<keyword evidence="5" id="KW-0408">Iron</keyword>
<dbReference type="PROSITE" id="PS51296">
    <property type="entry name" value="RIESKE"/>
    <property type="match status" value="1"/>
</dbReference>
<evidence type="ECO:0000256" key="4">
    <source>
        <dbReference type="ARBA" id="ARBA00023002"/>
    </source>
</evidence>
<dbReference type="Pfam" id="PF00848">
    <property type="entry name" value="Ring_hydroxyl_A"/>
    <property type="match status" value="1"/>
</dbReference>
<proteinExistence type="predicted"/>
<dbReference type="RefSeq" id="WP_183955304.1">
    <property type="nucleotide sequence ID" value="NZ_JACIEB010000004.1"/>
</dbReference>
<comment type="cofactor">
    <cofactor evidence="1">
        <name>Fe cation</name>
        <dbReference type="ChEBI" id="CHEBI:24875"/>
    </cofactor>
</comment>
<keyword evidence="7" id="KW-0520">NAD</keyword>
<keyword evidence="2" id="KW-0001">2Fe-2S</keyword>
<dbReference type="Pfam" id="PF00355">
    <property type="entry name" value="Rieske"/>
    <property type="match status" value="1"/>
</dbReference>
<dbReference type="Proteomes" id="UP000552757">
    <property type="component" value="Unassembled WGS sequence"/>
</dbReference>
<dbReference type="InterPro" id="IPR001663">
    <property type="entry name" value="Rng_hydr_dOase-A"/>
</dbReference>
<evidence type="ECO:0000256" key="6">
    <source>
        <dbReference type="ARBA" id="ARBA00023014"/>
    </source>
</evidence>
<dbReference type="GO" id="GO:0005506">
    <property type="term" value="F:iron ion binding"/>
    <property type="evidence" value="ECO:0007669"/>
    <property type="project" value="InterPro"/>
</dbReference>
<gene>
    <name evidence="9" type="ORF">GGR44_001877</name>
</gene>
<comment type="caution">
    <text evidence="9">The sequence shown here is derived from an EMBL/GenBank/DDBJ whole genome shotgun (WGS) entry which is preliminary data.</text>
</comment>
<dbReference type="Gene3D" id="3.90.380.10">
    <property type="entry name" value="Naphthalene 1,2-dioxygenase Alpha Subunit, Chain A, domain 1"/>
    <property type="match status" value="1"/>
</dbReference>
<keyword evidence="10" id="KW-1185">Reference proteome</keyword>
<dbReference type="SUPFAM" id="SSF50022">
    <property type="entry name" value="ISP domain"/>
    <property type="match status" value="1"/>
</dbReference>
<sequence>MGLDNGTAPTALYSDPDGFAQEVEHIFRRAWLLVARVDDVPQPGDFIRREVPTLKASVVITRGKDGIVRAFHNACSHRGVALVCEAAGNALTFRCPYHAWVYGIDGSLRAIPSEEDFPHVDKAENGLAPIHLAVWNGFVFLNFAAEPECDFATFMAGMDTMYDGMDFTAYPATIHYRENVAANWKLLINAFNEGYHIPFLHIKTLVPQLLTEDNPFLQYHDIRRFGPHSSSTLQRNYGWAPQGAVQQFAMRHLLPTSVPDLDALAAGKAGLTAHPGVNAVGIDNFGTEVITIFPNVILQPLANGYLLFTHWPAAADRQIIDVRVCSPAHPGSLREEFAAANMLAATRDVLTEDIAMSQVQQRGLDSGAHAEVVFGENEAHLRFFAGAVRDFMHENPGRS</sequence>
<evidence type="ECO:0000313" key="10">
    <source>
        <dbReference type="Proteomes" id="UP000552757"/>
    </source>
</evidence>
<dbReference type="PANTHER" id="PTHR43756:SF5">
    <property type="entry name" value="CHOLINE MONOOXYGENASE, CHLOROPLASTIC"/>
    <property type="match status" value="1"/>
</dbReference>
<dbReference type="InterPro" id="IPR015881">
    <property type="entry name" value="ARHD_Rieske_2Fe_2S"/>
</dbReference>
<keyword evidence="4" id="KW-0560">Oxidoreductase</keyword>
<dbReference type="Gene3D" id="2.102.10.10">
    <property type="entry name" value="Rieske [2Fe-2S] iron-sulphur domain"/>
    <property type="match status" value="1"/>
</dbReference>
<accession>A0A7W6DNF1</accession>
<evidence type="ECO:0000259" key="8">
    <source>
        <dbReference type="PROSITE" id="PS51296"/>
    </source>
</evidence>
<evidence type="ECO:0000256" key="2">
    <source>
        <dbReference type="ARBA" id="ARBA00022714"/>
    </source>
</evidence>
<evidence type="ECO:0000313" key="9">
    <source>
        <dbReference type="EMBL" id="MBB3982214.1"/>
    </source>
</evidence>